<dbReference type="GO" id="GO:0043597">
    <property type="term" value="C:cytoplasmic replication fork"/>
    <property type="evidence" value="ECO:0007669"/>
    <property type="project" value="TreeGrafter"/>
</dbReference>
<dbReference type="InterPro" id="IPR023405">
    <property type="entry name" value="Topo_IA_core_domain"/>
</dbReference>
<evidence type="ECO:0000259" key="12">
    <source>
        <dbReference type="PROSITE" id="PS50880"/>
    </source>
</evidence>
<evidence type="ECO:0000259" key="13">
    <source>
        <dbReference type="PROSITE" id="PS52039"/>
    </source>
</evidence>
<dbReference type="Gene3D" id="1.10.460.10">
    <property type="entry name" value="Topoisomerase I, domain 2"/>
    <property type="match status" value="1"/>
</dbReference>
<evidence type="ECO:0000256" key="5">
    <source>
        <dbReference type="ARBA" id="ARBA00023029"/>
    </source>
</evidence>
<evidence type="ECO:0000256" key="10">
    <source>
        <dbReference type="ARBA" id="ARBA00032235"/>
    </source>
</evidence>
<dbReference type="CDD" id="cd00186">
    <property type="entry name" value="TOP1Ac"/>
    <property type="match status" value="1"/>
</dbReference>
<dbReference type="Gene3D" id="1.10.290.10">
    <property type="entry name" value="Topoisomerase I, domain 4"/>
    <property type="match status" value="1"/>
</dbReference>
<dbReference type="EMBL" id="QRQE01000067">
    <property type="protein sequence ID" value="RHM69836.1"/>
    <property type="molecule type" value="Genomic_DNA"/>
</dbReference>
<dbReference type="NCBIfam" id="TIGR01056">
    <property type="entry name" value="topB"/>
    <property type="match status" value="1"/>
</dbReference>
<dbReference type="InterPro" id="IPR013825">
    <property type="entry name" value="Topo_IA_cen_sub2"/>
</dbReference>
<dbReference type="PANTHER" id="PTHR11390:SF21">
    <property type="entry name" value="DNA TOPOISOMERASE 3-ALPHA"/>
    <property type="match status" value="1"/>
</dbReference>
<dbReference type="InterPro" id="IPR003602">
    <property type="entry name" value="Topo_IA_DNA-bd_dom"/>
</dbReference>
<evidence type="ECO:0000256" key="3">
    <source>
        <dbReference type="ARBA" id="ARBA00012891"/>
    </source>
</evidence>
<name>A0A415S3D5_MEDGN</name>
<keyword evidence="6" id="KW-0238">DNA-binding</keyword>
<gene>
    <name evidence="14" type="ORF">DWZ50_17790</name>
</gene>
<dbReference type="GO" id="GO:0006281">
    <property type="term" value="P:DNA repair"/>
    <property type="evidence" value="ECO:0007669"/>
    <property type="project" value="TreeGrafter"/>
</dbReference>
<dbReference type="Pfam" id="PF01751">
    <property type="entry name" value="Toprim"/>
    <property type="match status" value="1"/>
</dbReference>
<organism evidence="14 15">
    <name type="scientific">Mediterraneibacter gnavus</name>
    <name type="common">Ruminococcus gnavus</name>
    <dbReference type="NCBI Taxonomy" id="33038"/>
    <lineage>
        <taxon>Bacteria</taxon>
        <taxon>Bacillati</taxon>
        <taxon>Bacillota</taxon>
        <taxon>Clostridia</taxon>
        <taxon>Lachnospirales</taxon>
        <taxon>Lachnospiraceae</taxon>
        <taxon>Mediterraneibacter</taxon>
    </lineage>
</organism>
<comment type="catalytic activity">
    <reaction evidence="1">
        <text>ATP-independent breakage of single-stranded DNA, followed by passage and rejoining.</text>
        <dbReference type="EC" id="5.6.2.1"/>
    </reaction>
</comment>
<dbReference type="PRINTS" id="PR00417">
    <property type="entry name" value="PRTPISMRASEI"/>
</dbReference>
<dbReference type="Gene3D" id="2.70.20.10">
    <property type="entry name" value="Topoisomerase I, domain 3"/>
    <property type="match status" value="1"/>
</dbReference>
<keyword evidence="7 14" id="KW-0413">Isomerase</keyword>
<dbReference type="PROSITE" id="PS50880">
    <property type="entry name" value="TOPRIM"/>
    <property type="match status" value="1"/>
</dbReference>
<keyword evidence="4" id="KW-0479">Metal-binding</keyword>
<evidence type="ECO:0000256" key="4">
    <source>
        <dbReference type="ARBA" id="ARBA00022723"/>
    </source>
</evidence>
<dbReference type="InterPro" id="IPR013824">
    <property type="entry name" value="Topo_IA_cen_sub1"/>
</dbReference>
<evidence type="ECO:0000256" key="6">
    <source>
        <dbReference type="ARBA" id="ARBA00023125"/>
    </source>
</evidence>
<dbReference type="PANTHER" id="PTHR11390">
    <property type="entry name" value="PROKARYOTIC DNA TOPOISOMERASE"/>
    <property type="match status" value="1"/>
</dbReference>
<dbReference type="CDD" id="cd03362">
    <property type="entry name" value="TOPRIM_TopoIA_TopoIII"/>
    <property type="match status" value="1"/>
</dbReference>
<evidence type="ECO:0000256" key="2">
    <source>
        <dbReference type="ARBA" id="ARBA00009446"/>
    </source>
</evidence>
<dbReference type="InterPro" id="IPR013497">
    <property type="entry name" value="Topo_IA_cen"/>
</dbReference>
<evidence type="ECO:0000313" key="14">
    <source>
        <dbReference type="EMBL" id="RHM69836.1"/>
    </source>
</evidence>
<dbReference type="GO" id="GO:0003677">
    <property type="term" value="F:DNA binding"/>
    <property type="evidence" value="ECO:0007669"/>
    <property type="project" value="UniProtKB-KW"/>
</dbReference>
<dbReference type="GO" id="GO:0046872">
    <property type="term" value="F:metal ion binding"/>
    <property type="evidence" value="ECO:0007669"/>
    <property type="project" value="UniProtKB-KW"/>
</dbReference>
<dbReference type="InterPro" id="IPR003601">
    <property type="entry name" value="Topo_IA_2"/>
</dbReference>
<dbReference type="GO" id="GO:0006310">
    <property type="term" value="P:DNA recombination"/>
    <property type="evidence" value="ECO:0007669"/>
    <property type="project" value="TreeGrafter"/>
</dbReference>
<dbReference type="InterPro" id="IPR013826">
    <property type="entry name" value="Topo_IA_cen_sub3"/>
</dbReference>
<dbReference type="SMART" id="SM00437">
    <property type="entry name" value="TOP1Ac"/>
    <property type="match status" value="1"/>
</dbReference>
<evidence type="ECO:0000256" key="11">
    <source>
        <dbReference type="ARBA" id="ARBA00032877"/>
    </source>
</evidence>
<comment type="caution">
    <text evidence="14">The sequence shown here is derived from an EMBL/GenBank/DDBJ whole genome shotgun (WGS) entry which is preliminary data.</text>
</comment>
<evidence type="ECO:0000256" key="1">
    <source>
        <dbReference type="ARBA" id="ARBA00000213"/>
    </source>
</evidence>
<dbReference type="Gene3D" id="3.40.50.140">
    <property type="match status" value="1"/>
</dbReference>
<dbReference type="InterPro" id="IPR000380">
    <property type="entry name" value="Topo_IA"/>
</dbReference>
<dbReference type="NCBIfam" id="NF005829">
    <property type="entry name" value="PRK07726.1"/>
    <property type="match status" value="1"/>
</dbReference>
<dbReference type="InterPro" id="IPR006171">
    <property type="entry name" value="TOPRIM_dom"/>
</dbReference>
<dbReference type="SMART" id="SM00493">
    <property type="entry name" value="TOPRIM"/>
    <property type="match status" value="1"/>
</dbReference>
<dbReference type="Proteomes" id="UP000285610">
    <property type="component" value="Unassembled WGS sequence"/>
</dbReference>
<proteinExistence type="inferred from homology"/>
<dbReference type="SUPFAM" id="SSF56712">
    <property type="entry name" value="Prokaryotic type I DNA topoisomerase"/>
    <property type="match status" value="1"/>
</dbReference>
<keyword evidence="5" id="KW-0799">Topoisomerase</keyword>
<comment type="similarity">
    <text evidence="2">Belongs to the type IA topoisomerase family.</text>
</comment>
<evidence type="ECO:0000256" key="8">
    <source>
        <dbReference type="ARBA" id="ARBA00030003"/>
    </source>
</evidence>
<dbReference type="EC" id="5.6.2.1" evidence="3"/>
<accession>A0A415S3D5</accession>
<dbReference type="Pfam" id="PF01131">
    <property type="entry name" value="Topoisom_bac"/>
    <property type="match status" value="1"/>
</dbReference>
<sequence length="691" mass="78137">MNKLVIAEKPSVAQSIAKVLGVNNRGTGYLEGNGYIVSWCVGHLVELAPPEAYGEQYAKWRKDDLPIFPEPFQHQILASTKKQFDILKKLMERSDVESLICATDAGREGELIFRLVYHQCECRKPFERLWISSMEDSAILEGFQNLRPSKEYDTLYEAALCRERADWIVGINATRLFSCLYNTTLNVGRVMTPTLGMVVMREALIDAFVPEPFYTVQLITDRFSAVSGRFQDKAEAEKVLKACETEGRCTVVKAERQEKKEKPPALYDLTSLQREANRLYGFTAQQTLEYAQSLYEKKMMTYPRTDSRYLTEDMKSSIPKLVKDMAEKLEMKLPVTDIHAELVINSKKVTDHHALLPTETMERADLSALSAGELIVLKMVTGRLLTAVGAPYRFAETTAELKCADQIFAAKGKEVLEEGWRSVERELFPKEEKEETRLPQLEKGESYVLVRLELKEGKTSPPKHFTEDRLLQAMENASMEEFPEDVQRKGIGTPATRAAIIEKLVQKSFLERQGKGKVKILMPTEKGKALITIAPEQLQSPSMTADWEEQLLSIERGEYDSNTFLREIQDMISTLVQTYEKVEGSEVLMGDRAPAVGVCPVCGDSIEERKKGFFCSNRSCPFALWKNNRYFESIGKTLTAAMAQKFLSGEEVKLKGCKSAKTGRKFDASISMTVTEEGRPQFNMKFEGSVK</sequence>
<protein>
    <recommendedName>
        <fullName evidence="3">DNA topoisomerase</fullName>
        <ecNumber evidence="3">5.6.2.1</ecNumber>
    </recommendedName>
    <alternativeName>
        <fullName evidence="11">Omega-protein</fullName>
    </alternativeName>
    <alternativeName>
        <fullName evidence="10">Relaxing enzyme</fullName>
    </alternativeName>
    <alternativeName>
        <fullName evidence="8">Swivelase</fullName>
    </alternativeName>
    <alternativeName>
        <fullName evidence="9">Untwisting enzyme</fullName>
    </alternativeName>
</protein>
<dbReference type="PROSITE" id="PS52039">
    <property type="entry name" value="TOPO_IA_2"/>
    <property type="match status" value="1"/>
</dbReference>
<evidence type="ECO:0000313" key="15">
    <source>
        <dbReference type="Proteomes" id="UP000285610"/>
    </source>
</evidence>
<dbReference type="InterPro" id="IPR005738">
    <property type="entry name" value="TopoIII"/>
</dbReference>
<dbReference type="SMART" id="SM00436">
    <property type="entry name" value="TOP1Bc"/>
    <property type="match status" value="1"/>
</dbReference>
<feature type="domain" description="Topo IA-type catalytic" evidence="13">
    <location>
        <begin position="152"/>
        <end position="576"/>
    </location>
</feature>
<dbReference type="InterPro" id="IPR034144">
    <property type="entry name" value="TOPRIM_TopoIII"/>
</dbReference>
<dbReference type="AlphaFoldDB" id="A0A415S3D5"/>
<dbReference type="GO" id="GO:0006265">
    <property type="term" value="P:DNA topological change"/>
    <property type="evidence" value="ECO:0007669"/>
    <property type="project" value="InterPro"/>
</dbReference>
<dbReference type="RefSeq" id="WP_118445302.1">
    <property type="nucleotide sequence ID" value="NZ_JBCPGC010000017.1"/>
</dbReference>
<dbReference type="GO" id="GO:0003917">
    <property type="term" value="F:DNA topoisomerase type I (single strand cut, ATP-independent) activity"/>
    <property type="evidence" value="ECO:0007669"/>
    <property type="project" value="UniProtKB-EC"/>
</dbReference>
<reference evidence="14 15" key="1">
    <citation type="submission" date="2018-08" db="EMBL/GenBank/DDBJ databases">
        <title>A genome reference for cultivated species of the human gut microbiota.</title>
        <authorList>
            <person name="Zou Y."/>
            <person name="Xue W."/>
            <person name="Luo G."/>
        </authorList>
    </citation>
    <scope>NUCLEOTIDE SEQUENCE [LARGE SCALE GENOMIC DNA]</scope>
    <source>
        <strain evidence="14 15">AF33-12</strain>
    </source>
</reference>
<feature type="domain" description="Toprim" evidence="12">
    <location>
        <begin position="2"/>
        <end position="135"/>
    </location>
</feature>
<evidence type="ECO:0000256" key="7">
    <source>
        <dbReference type="ARBA" id="ARBA00023235"/>
    </source>
</evidence>
<evidence type="ECO:0000256" key="9">
    <source>
        <dbReference type="ARBA" id="ARBA00031985"/>
    </source>
</evidence>